<accession>A0A1C3VMV8</accession>
<dbReference type="EMBL" id="FMAH01000015">
    <property type="protein sequence ID" value="SCB28915.1"/>
    <property type="molecule type" value="Genomic_DNA"/>
</dbReference>
<gene>
    <name evidence="1" type="ORF">GA0061102_101540</name>
</gene>
<reference evidence="2" key="1">
    <citation type="submission" date="2016-08" db="EMBL/GenBank/DDBJ databases">
        <authorList>
            <person name="Varghese N."/>
            <person name="Submissions Spin"/>
        </authorList>
    </citation>
    <scope>NUCLEOTIDE SEQUENCE [LARGE SCALE GENOMIC DNA]</scope>
    <source>
        <strain evidence="2">HAMBI 2971</strain>
    </source>
</reference>
<protein>
    <submittedName>
        <fullName evidence="1">Uncharacterized protein</fullName>
    </submittedName>
</protein>
<sequence length="319" mass="34748">MGQIIEFPASFSSLAGEETNDLQHRGISGIIAEKSFPYAVFFLASGMFEAHKTSPRTAALFATQQRWLLSHAALAHFFRPIGDVEPGLSRRSLGLLGPFLGLASRNTAYTFFDEAMKYGVIQPVDERAAGHGRLAKPSVESLSLLALWYSLHFQALDLLGGGQRHAQFSAQWEDLLPLIQPVVADALFFSSEVRAPGPLYTIFTWIDSGGWLMDRLIAGVDWQALSGQDRYLTDVCSIAYLAQSAGLSRAHTSRKLSEAQSIGGLGWTGRPGHSPIWISRGFYEEYAQFQARKLVILNGALAKALTGGSSASRGAHNCE</sequence>
<proteinExistence type="predicted"/>
<evidence type="ECO:0000313" key="2">
    <source>
        <dbReference type="Proteomes" id="UP000199435"/>
    </source>
</evidence>
<dbReference type="Proteomes" id="UP000199435">
    <property type="component" value="Unassembled WGS sequence"/>
</dbReference>
<keyword evidence="2" id="KW-1185">Reference proteome</keyword>
<evidence type="ECO:0000313" key="1">
    <source>
        <dbReference type="EMBL" id="SCB28915.1"/>
    </source>
</evidence>
<organism evidence="1 2">
    <name type="scientific">Rhizobium miluonense</name>
    <dbReference type="NCBI Taxonomy" id="411945"/>
    <lineage>
        <taxon>Bacteria</taxon>
        <taxon>Pseudomonadati</taxon>
        <taxon>Pseudomonadota</taxon>
        <taxon>Alphaproteobacteria</taxon>
        <taxon>Hyphomicrobiales</taxon>
        <taxon>Rhizobiaceae</taxon>
        <taxon>Rhizobium/Agrobacterium group</taxon>
        <taxon>Rhizobium</taxon>
    </lineage>
</organism>
<name>A0A1C3VMV8_9HYPH</name>
<dbReference type="OrthoDB" id="7875733at2"/>
<dbReference type="AlphaFoldDB" id="A0A1C3VMV8"/>